<reference evidence="1 2" key="1">
    <citation type="submission" date="2015-12" db="EMBL/GenBank/DDBJ databases">
        <title>Genome sequence of the marine Rhodobacteraceae strain O3.65, Candidatus Tritonibacter horizontis.</title>
        <authorList>
            <person name="Poehlein A."/>
            <person name="Giebel H.A."/>
            <person name="Voget S."/>
            <person name="Brinkhoff T."/>
        </authorList>
    </citation>
    <scope>NUCLEOTIDE SEQUENCE [LARGE SCALE GENOMIC DNA]</scope>
    <source>
        <strain evidence="1 2">O3.65</strain>
    </source>
</reference>
<proteinExistence type="predicted"/>
<dbReference type="AlphaFoldDB" id="A0A132C3B7"/>
<dbReference type="Proteomes" id="UP000068382">
    <property type="component" value="Unassembled WGS sequence"/>
</dbReference>
<comment type="caution">
    <text evidence="1">The sequence shown here is derived from an EMBL/GenBank/DDBJ whole genome shotgun (WGS) entry which is preliminary data.</text>
</comment>
<accession>A0A132C3B7</accession>
<organism evidence="1 2">
    <name type="scientific">Tritonibacter horizontis</name>
    <dbReference type="NCBI Taxonomy" id="1768241"/>
    <lineage>
        <taxon>Bacteria</taxon>
        <taxon>Pseudomonadati</taxon>
        <taxon>Pseudomonadota</taxon>
        <taxon>Alphaproteobacteria</taxon>
        <taxon>Rhodobacterales</taxon>
        <taxon>Paracoccaceae</taxon>
        <taxon>Tritonibacter</taxon>
    </lineage>
</organism>
<evidence type="ECO:0008006" key="3">
    <source>
        <dbReference type="Google" id="ProtNLM"/>
    </source>
</evidence>
<dbReference type="EMBL" id="LPUY01000003">
    <property type="protein sequence ID" value="KUP95091.1"/>
    <property type="molecule type" value="Genomic_DNA"/>
</dbReference>
<keyword evidence="2" id="KW-1185">Reference proteome</keyword>
<gene>
    <name evidence="1" type="ORF">TRIHO_00140</name>
</gene>
<name>A0A132C3B7_9RHOB</name>
<evidence type="ECO:0000313" key="2">
    <source>
        <dbReference type="Proteomes" id="UP000068382"/>
    </source>
</evidence>
<sequence length="87" mass="9412">MPLGGQSESVLFQVPAFPSAVAMRDDGHRVLGGTIFIDHNGLRWRDAPKEPGPAKTRVSRGKRWSGNGVFARIMVGQKGRATARQVA</sequence>
<evidence type="ECO:0000313" key="1">
    <source>
        <dbReference type="EMBL" id="KUP95091.1"/>
    </source>
</evidence>
<protein>
    <recommendedName>
        <fullName evidence="3">Transposase</fullName>
    </recommendedName>
</protein>